<keyword evidence="2" id="KW-1015">Disulfide bond</keyword>
<dbReference type="CDD" id="cd00041">
    <property type="entry name" value="CUB"/>
    <property type="match status" value="1"/>
</dbReference>
<feature type="non-terminal residue" evidence="5">
    <location>
        <position position="500"/>
    </location>
</feature>
<dbReference type="EMBL" id="JASAOG010000017">
    <property type="protein sequence ID" value="KAK0064475.1"/>
    <property type="molecule type" value="Genomic_DNA"/>
</dbReference>
<organism evidence="5 6">
    <name type="scientific">Biomphalaria pfeifferi</name>
    <name type="common">Bloodfluke planorb</name>
    <name type="synonym">Freshwater snail</name>
    <dbReference type="NCBI Taxonomy" id="112525"/>
    <lineage>
        <taxon>Eukaryota</taxon>
        <taxon>Metazoa</taxon>
        <taxon>Spiralia</taxon>
        <taxon>Lophotrochozoa</taxon>
        <taxon>Mollusca</taxon>
        <taxon>Gastropoda</taxon>
        <taxon>Heterobranchia</taxon>
        <taxon>Euthyneura</taxon>
        <taxon>Panpulmonata</taxon>
        <taxon>Hygrophila</taxon>
        <taxon>Lymnaeoidea</taxon>
        <taxon>Planorbidae</taxon>
        <taxon>Biomphalaria</taxon>
    </lineage>
</organism>
<protein>
    <submittedName>
        <fullName evidence="5">Cubilin-like isoform X1</fullName>
    </submittedName>
</protein>
<evidence type="ECO:0000259" key="4">
    <source>
        <dbReference type="PROSITE" id="PS01180"/>
    </source>
</evidence>
<feature type="domain" description="CUB" evidence="4">
    <location>
        <begin position="64"/>
        <end position="175"/>
    </location>
</feature>
<dbReference type="PANTHER" id="PTHR24251:SF52">
    <property type="entry name" value="CUB DOMAIN-CONTAINING PROTEIN"/>
    <property type="match status" value="1"/>
</dbReference>
<dbReference type="SUPFAM" id="SSF49265">
    <property type="entry name" value="Fibronectin type III"/>
    <property type="match status" value="1"/>
</dbReference>
<comment type="caution">
    <text evidence="3">Lacks conserved residue(s) required for the propagation of feature annotation.</text>
</comment>
<evidence type="ECO:0000256" key="1">
    <source>
        <dbReference type="ARBA" id="ARBA00022737"/>
    </source>
</evidence>
<reference evidence="5" key="1">
    <citation type="journal article" date="2023" name="PLoS Negl. Trop. Dis.">
        <title>A genome sequence for Biomphalaria pfeifferi, the major vector snail for the human-infecting parasite Schistosoma mansoni.</title>
        <authorList>
            <person name="Bu L."/>
            <person name="Lu L."/>
            <person name="Laidemitt M.R."/>
            <person name="Zhang S.M."/>
            <person name="Mutuku M."/>
            <person name="Mkoji G."/>
            <person name="Steinauer M."/>
            <person name="Loker E.S."/>
        </authorList>
    </citation>
    <scope>NUCLEOTIDE SEQUENCE</scope>
    <source>
        <strain evidence="5">KasaAsao</strain>
    </source>
</reference>
<keyword evidence="1" id="KW-0677">Repeat</keyword>
<name>A0AAD8FHF6_BIOPF</name>
<comment type="caution">
    <text evidence="5">The sequence shown here is derived from an EMBL/GenBank/DDBJ whole genome shotgun (WGS) entry which is preliminary data.</text>
</comment>
<dbReference type="SUPFAM" id="SSF49854">
    <property type="entry name" value="Spermadhesin, CUB domain"/>
    <property type="match status" value="2"/>
</dbReference>
<dbReference type="AlphaFoldDB" id="A0AAD8FHF6"/>
<feature type="domain" description="CUB" evidence="4">
    <location>
        <begin position="174"/>
        <end position="274"/>
    </location>
</feature>
<dbReference type="PROSITE" id="PS01180">
    <property type="entry name" value="CUB"/>
    <property type="match status" value="2"/>
</dbReference>
<evidence type="ECO:0000256" key="3">
    <source>
        <dbReference type="PROSITE-ProRule" id="PRU00059"/>
    </source>
</evidence>
<dbReference type="Proteomes" id="UP001233172">
    <property type="component" value="Unassembled WGS sequence"/>
</dbReference>
<dbReference type="InterPro" id="IPR000859">
    <property type="entry name" value="CUB_dom"/>
</dbReference>
<evidence type="ECO:0000256" key="2">
    <source>
        <dbReference type="ARBA" id="ARBA00023157"/>
    </source>
</evidence>
<dbReference type="InterPro" id="IPR013783">
    <property type="entry name" value="Ig-like_fold"/>
</dbReference>
<dbReference type="SMART" id="SM00042">
    <property type="entry name" value="CUB"/>
    <property type="match status" value="1"/>
</dbReference>
<gene>
    <name evidence="5" type="ORF">Bpfe_006134</name>
</gene>
<evidence type="ECO:0000313" key="6">
    <source>
        <dbReference type="Proteomes" id="UP001233172"/>
    </source>
</evidence>
<dbReference type="Pfam" id="PF00431">
    <property type="entry name" value="CUB"/>
    <property type="match status" value="1"/>
</dbReference>
<dbReference type="Gene3D" id="2.60.40.10">
    <property type="entry name" value="Immunoglobulins"/>
    <property type="match status" value="1"/>
</dbReference>
<sequence length="500" mass="55843">MLLNVKILVSQGKICTPPVTSLTPYFGLCQRDTQCITRQCINKRCHCSGNFHFDHCTARCLPNCGTTLSQTKGVIATPDYFHGSTHSCAWTIAGRSSDSYIVFSLTDVDFNPALSRGSQSYVKYPIHNGSERLIYFSDYSSRTSISSRSSSLKIEAVQRNQYDFFSGIYRIFEQNSIITETFGTIASPGFPTSYPSSSTYTWIIVGKVIIFRLLSMDFEDCCDKITLYNGSDTSNTTVNVIVNSPIEIRNTLHIKFTTDGSIEKDGFIATFHMQELSYGSVCSLSIGGMCKGPDMVCRYDKIGDTRCLCPVGKYHDIGRCHMVLIFEIQTLTTEANLVLTRGSYFIRHNIAWSSLDDPLDHHKMYTNAITNVHLIDLTPGHEYVLGVVSTLKADDYVDEFTIQTNTSFLTLPAQPREVLEEESNLNTPPYVLKFNSSQGLVHHYNVTLVSDTQMLIYQVKEAELVTSDLTPDTLYNYTITAFNKLGNESTTFGGNITTGP</sequence>
<dbReference type="InterPro" id="IPR036116">
    <property type="entry name" value="FN3_sf"/>
</dbReference>
<dbReference type="PANTHER" id="PTHR24251">
    <property type="entry name" value="OVOCHYMASE-RELATED"/>
    <property type="match status" value="1"/>
</dbReference>
<evidence type="ECO:0000313" key="5">
    <source>
        <dbReference type="EMBL" id="KAK0064475.1"/>
    </source>
</evidence>
<accession>A0AAD8FHF6</accession>
<dbReference type="InterPro" id="IPR035914">
    <property type="entry name" value="Sperma_CUB_dom_sf"/>
</dbReference>
<reference evidence="5" key="2">
    <citation type="submission" date="2023-04" db="EMBL/GenBank/DDBJ databases">
        <authorList>
            <person name="Bu L."/>
            <person name="Lu L."/>
            <person name="Laidemitt M.R."/>
            <person name="Zhang S.M."/>
            <person name="Mutuku M."/>
            <person name="Mkoji G."/>
            <person name="Steinauer M."/>
            <person name="Loker E.S."/>
        </authorList>
    </citation>
    <scope>NUCLEOTIDE SEQUENCE</scope>
    <source>
        <strain evidence="5">KasaAsao</strain>
        <tissue evidence="5">Whole Snail</tissue>
    </source>
</reference>
<proteinExistence type="predicted"/>
<keyword evidence="6" id="KW-1185">Reference proteome</keyword>
<dbReference type="Gene3D" id="2.60.120.290">
    <property type="entry name" value="Spermadhesin, CUB domain"/>
    <property type="match status" value="2"/>
</dbReference>